<protein>
    <submittedName>
        <fullName evidence="1">Uncharacterized protein</fullName>
    </submittedName>
</protein>
<dbReference type="Proteomes" id="UP001160625">
    <property type="component" value="Unassembled WGS sequence"/>
</dbReference>
<organism evidence="1 2">
    <name type="scientific">Sphingomonas oryzagri</name>
    <dbReference type="NCBI Taxonomy" id="3042314"/>
    <lineage>
        <taxon>Bacteria</taxon>
        <taxon>Pseudomonadati</taxon>
        <taxon>Pseudomonadota</taxon>
        <taxon>Alphaproteobacteria</taxon>
        <taxon>Sphingomonadales</taxon>
        <taxon>Sphingomonadaceae</taxon>
        <taxon>Sphingomonas</taxon>
    </lineage>
</organism>
<gene>
    <name evidence="1" type="ORF">QGN17_04850</name>
</gene>
<dbReference type="EMBL" id="JARYGZ010000001">
    <property type="protein sequence ID" value="MDH7638050.1"/>
    <property type="molecule type" value="Genomic_DNA"/>
</dbReference>
<proteinExistence type="predicted"/>
<evidence type="ECO:0000313" key="1">
    <source>
        <dbReference type="EMBL" id="MDH7638050.1"/>
    </source>
</evidence>
<dbReference type="RefSeq" id="WP_022690488.1">
    <property type="nucleotide sequence ID" value="NZ_JARYGZ010000001.1"/>
</dbReference>
<accession>A0ABT6MYB8</accession>
<reference evidence="1" key="1">
    <citation type="submission" date="2023-04" db="EMBL/GenBank/DDBJ databases">
        <title>Sphingomonas sp. MAHUQ-71 isolated from rice field.</title>
        <authorList>
            <person name="Huq M.A."/>
        </authorList>
    </citation>
    <scope>NUCLEOTIDE SEQUENCE</scope>
    <source>
        <strain evidence="1">MAHUQ-71</strain>
    </source>
</reference>
<comment type="caution">
    <text evidence="1">The sequence shown here is derived from an EMBL/GenBank/DDBJ whole genome shotgun (WGS) entry which is preliminary data.</text>
</comment>
<evidence type="ECO:0000313" key="2">
    <source>
        <dbReference type="Proteomes" id="UP001160625"/>
    </source>
</evidence>
<keyword evidence="2" id="KW-1185">Reference proteome</keyword>
<sequence length="173" mass="18286">MKRLALPIAATALIAGQVQAERPVCIPHHDMRTLIRLALPDAVEALATRCKPALPRDAFLPNEGVGLANRYRAEAPVDPAAARQAIQEATGQNLAGFASDDTITGLARQFVDQQIEDHVPLKDCENIDSMVELAGNLRADGMTEAILLALELAGPGRVKGLAVCPPKGEGAEP</sequence>
<name>A0ABT6MYB8_9SPHN</name>